<dbReference type="FunCoup" id="A0A7G1G679">
    <property type="interactions" value="94"/>
</dbReference>
<dbReference type="PANTHER" id="PTHR43209:SF1">
    <property type="entry name" value="TRNA SULFURTRANSFERASE"/>
    <property type="match status" value="1"/>
</dbReference>
<dbReference type="SUPFAM" id="SSF143437">
    <property type="entry name" value="THUMP domain-like"/>
    <property type="match status" value="1"/>
</dbReference>
<dbReference type="GO" id="GO:0052837">
    <property type="term" value="P:thiazole biosynthetic process"/>
    <property type="evidence" value="ECO:0007669"/>
    <property type="project" value="TreeGrafter"/>
</dbReference>
<dbReference type="Pfam" id="PF02926">
    <property type="entry name" value="THUMP"/>
    <property type="match status" value="1"/>
</dbReference>
<name>A0A7G1G679_9BACT</name>
<dbReference type="GO" id="GO:0000049">
    <property type="term" value="F:tRNA binding"/>
    <property type="evidence" value="ECO:0007669"/>
    <property type="project" value="UniProtKB-UniRule"/>
</dbReference>
<evidence type="ECO:0000256" key="3">
    <source>
        <dbReference type="ARBA" id="ARBA00022555"/>
    </source>
</evidence>
<evidence type="ECO:0000256" key="18">
    <source>
        <dbReference type="HAMAP-Rule" id="MF_00021"/>
    </source>
</evidence>
<comment type="similarity">
    <text evidence="12 18">Belongs to the ThiI family.</text>
</comment>
<evidence type="ECO:0000256" key="2">
    <source>
        <dbReference type="ARBA" id="ARBA00022490"/>
    </source>
</evidence>
<dbReference type="GO" id="GO:0004810">
    <property type="term" value="F:CCA tRNA nucleotidyltransferase activity"/>
    <property type="evidence" value="ECO:0007669"/>
    <property type="project" value="InterPro"/>
</dbReference>
<dbReference type="GO" id="GO:0009228">
    <property type="term" value="P:thiamine biosynthetic process"/>
    <property type="evidence" value="ECO:0007669"/>
    <property type="project" value="UniProtKB-KW"/>
</dbReference>
<dbReference type="InterPro" id="IPR049961">
    <property type="entry name" value="ThiI_N"/>
</dbReference>
<evidence type="ECO:0000259" key="20">
    <source>
        <dbReference type="PROSITE" id="PS51165"/>
    </source>
</evidence>
<feature type="coiled-coil region" evidence="19">
    <location>
        <begin position="362"/>
        <end position="392"/>
    </location>
</feature>
<gene>
    <name evidence="18 21" type="primary">thiI</name>
    <name evidence="21" type="ORF">OSSY52_20820</name>
</gene>
<evidence type="ECO:0000313" key="22">
    <source>
        <dbReference type="Proteomes" id="UP000516361"/>
    </source>
</evidence>
<dbReference type="SUPFAM" id="SSF52402">
    <property type="entry name" value="Adenine nucleotide alpha hydrolases-like"/>
    <property type="match status" value="1"/>
</dbReference>
<evidence type="ECO:0000256" key="1">
    <source>
        <dbReference type="ARBA" id="ARBA00004496"/>
    </source>
</evidence>
<dbReference type="Gene3D" id="3.40.50.620">
    <property type="entry name" value="HUPs"/>
    <property type="match status" value="1"/>
</dbReference>
<evidence type="ECO:0000256" key="4">
    <source>
        <dbReference type="ARBA" id="ARBA00022679"/>
    </source>
</evidence>
<accession>A0A7G1G679</accession>
<evidence type="ECO:0000256" key="6">
    <source>
        <dbReference type="ARBA" id="ARBA00022840"/>
    </source>
</evidence>
<keyword evidence="7 18" id="KW-0694">RNA-binding</keyword>
<dbReference type="KEGG" id="ocy:OSSY52_20820"/>
<keyword evidence="3 18" id="KW-0820">tRNA-binding</keyword>
<dbReference type="AlphaFoldDB" id="A0A7G1G679"/>
<evidence type="ECO:0000256" key="9">
    <source>
        <dbReference type="ARBA" id="ARBA00050570"/>
    </source>
</evidence>
<dbReference type="HAMAP" id="MF_00021">
    <property type="entry name" value="ThiI"/>
    <property type="match status" value="1"/>
</dbReference>
<dbReference type="GO" id="GO:0140741">
    <property type="term" value="F:tRNA-uracil-4 sulfurtransferase activity"/>
    <property type="evidence" value="ECO:0007669"/>
    <property type="project" value="UniProtKB-EC"/>
</dbReference>
<dbReference type="NCBIfam" id="TIGR00342">
    <property type="entry name" value="tRNA uracil 4-sulfurtransferase ThiI"/>
    <property type="match status" value="1"/>
</dbReference>
<dbReference type="InterPro" id="IPR014729">
    <property type="entry name" value="Rossmann-like_a/b/a_fold"/>
</dbReference>
<keyword evidence="5 18" id="KW-0547">Nucleotide-binding</keyword>
<dbReference type="EC" id="2.8.1.4" evidence="13 18"/>
<proteinExistence type="inferred from homology"/>
<dbReference type="CDD" id="cd11716">
    <property type="entry name" value="THUMP_ThiI"/>
    <property type="match status" value="1"/>
</dbReference>
<dbReference type="GO" id="GO:0005829">
    <property type="term" value="C:cytosol"/>
    <property type="evidence" value="ECO:0007669"/>
    <property type="project" value="TreeGrafter"/>
</dbReference>
<feature type="binding site" evidence="18">
    <location>
        <position position="296"/>
    </location>
    <ligand>
        <name>ATP</name>
        <dbReference type="ChEBI" id="CHEBI:30616"/>
    </ligand>
</feature>
<evidence type="ECO:0000256" key="12">
    <source>
        <dbReference type="ARBA" id="ARBA00061472"/>
    </source>
</evidence>
<dbReference type="GO" id="GO:0002937">
    <property type="term" value="P:tRNA 4-thiouridine biosynthesis"/>
    <property type="evidence" value="ECO:0007669"/>
    <property type="project" value="TreeGrafter"/>
</dbReference>
<keyword evidence="6 18" id="KW-0067">ATP-binding</keyword>
<dbReference type="CDD" id="cd01712">
    <property type="entry name" value="PPase_ThiI"/>
    <property type="match status" value="1"/>
</dbReference>
<dbReference type="Pfam" id="PF22025">
    <property type="entry name" value="ThiI_fer"/>
    <property type="match status" value="1"/>
</dbReference>
<evidence type="ECO:0000256" key="17">
    <source>
        <dbReference type="ARBA" id="ARBA00080570"/>
    </source>
</evidence>
<dbReference type="EMBL" id="AP018712">
    <property type="protein sequence ID" value="BBE31941.1"/>
    <property type="molecule type" value="Genomic_DNA"/>
</dbReference>
<dbReference type="Gene3D" id="3.30.2130.30">
    <property type="match status" value="1"/>
</dbReference>
<reference evidence="21 22" key="1">
    <citation type="submission" date="2018-06" db="EMBL/GenBank/DDBJ databases">
        <title>Genome sequencing of Oceanotoga sp. sy52.</title>
        <authorList>
            <person name="Mori K."/>
        </authorList>
    </citation>
    <scope>NUCLEOTIDE SEQUENCE [LARGE SCALE GENOMIC DNA]</scope>
    <source>
        <strain evidence="22">sy52</strain>
    </source>
</reference>
<dbReference type="InParanoid" id="A0A7G1G679"/>
<dbReference type="InterPro" id="IPR050102">
    <property type="entry name" value="tRNA_sulfurtransferase_ThiI"/>
</dbReference>
<keyword evidence="2 18" id="KW-0963">Cytoplasm</keyword>
<evidence type="ECO:0000256" key="8">
    <source>
        <dbReference type="ARBA" id="ARBA00022977"/>
    </source>
</evidence>
<dbReference type="PROSITE" id="PS51165">
    <property type="entry name" value="THUMP"/>
    <property type="match status" value="1"/>
</dbReference>
<dbReference type="SMART" id="SM00981">
    <property type="entry name" value="THUMP"/>
    <property type="match status" value="1"/>
</dbReference>
<evidence type="ECO:0000256" key="19">
    <source>
        <dbReference type="SAM" id="Coils"/>
    </source>
</evidence>
<dbReference type="InterPro" id="IPR004114">
    <property type="entry name" value="THUMP_dom"/>
</dbReference>
<evidence type="ECO:0000313" key="21">
    <source>
        <dbReference type="EMBL" id="BBE31941.1"/>
    </source>
</evidence>
<evidence type="ECO:0000256" key="11">
    <source>
        <dbReference type="ARBA" id="ARBA00058382"/>
    </source>
</evidence>
<organism evidence="21 22">
    <name type="scientific">Tepiditoga spiralis</name>
    <dbReference type="NCBI Taxonomy" id="2108365"/>
    <lineage>
        <taxon>Bacteria</taxon>
        <taxon>Thermotogati</taxon>
        <taxon>Thermotogota</taxon>
        <taxon>Thermotogae</taxon>
        <taxon>Petrotogales</taxon>
        <taxon>Petrotogaceae</taxon>
        <taxon>Tepiditoga</taxon>
    </lineage>
</organism>
<evidence type="ECO:0000256" key="14">
    <source>
        <dbReference type="ARBA" id="ARBA00071867"/>
    </source>
</evidence>
<comment type="subcellular location">
    <subcellularLocation>
        <location evidence="1 18">Cytoplasm</location>
    </subcellularLocation>
</comment>
<keyword evidence="19" id="KW-0175">Coiled coil</keyword>
<dbReference type="Proteomes" id="UP000516361">
    <property type="component" value="Chromosome"/>
</dbReference>
<evidence type="ECO:0000256" key="15">
    <source>
        <dbReference type="ARBA" id="ARBA00075337"/>
    </source>
</evidence>
<dbReference type="InterPro" id="IPR049962">
    <property type="entry name" value="THUMP_ThiI"/>
</dbReference>
<feature type="binding site" evidence="18">
    <location>
        <position position="287"/>
    </location>
    <ligand>
        <name>ATP</name>
        <dbReference type="ChEBI" id="CHEBI:30616"/>
    </ligand>
</feature>
<dbReference type="GO" id="GO:0005524">
    <property type="term" value="F:ATP binding"/>
    <property type="evidence" value="ECO:0007669"/>
    <property type="project" value="UniProtKB-UniRule"/>
</dbReference>
<comment type="pathway">
    <text evidence="18">Cofactor biosynthesis; thiamine diphosphate biosynthesis.</text>
</comment>
<keyword evidence="22" id="KW-1185">Reference proteome</keyword>
<comment type="function">
    <text evidence="11 18">Catalyzes the ATP-dependent transfer of a sulfur to tRNA to produce 4-thiouridine in position 8 of tRNAs, which functions as a near-UV photosensor. Also catalyzes the transfer of sulfur to the sulfur carrier protein ThiS, forming ThiS-thiocarboxylate. This is a step in the synthesis of thiazole, in the thiamine biosynthesis pathway. The sulfur is donated as persulfide by IscS.</text>
</comment>
<feature type="domain" description="THUMP" evidence="20">
    <location>
        <begin position="58"/>
        <end position="164"/>
    </location>
</feature>
<feature type="binding site" evidence="18">
    <location>
        <position position="265"/>
    </location>
    <ligand>
        <name>ATP</name>
        <dbReference type="ChEBI" id="CHEBI:30616"/>
    </ligand>
</feature>
<comment type="catalytic activity">
    <reaction evidence="10 18">
        <text>[ThiS sulfur-carrier protein]-C-terminal Gly-Gly-AMP + S-sulfanyl-L-cysteinyl-[cysteine desulfurase] + AH2 = [ThiS sulfur-carrier protein]-C-terminal-Gly-aminoethanethioate + L-cysteinyl-[cysteine desulfurase] + A + AMP + 2 H(+)</text>
        <dbReference type="Rhea" id="RHEA:43340"/>
        <dbReference type="Rhea" id="RHEA-COMP:12157"/>
        <dbReference type="Rhea" id="RHEA-COMP:12158"/>
        <dbReference type="Rhea" id="RHEA-COMP:12910"/>
        <dbReference type="Rhea" id="RHEA-COMP:19908"/>
        <dbReference type="ChEBI" id="CHEBI:13193"/>
        <dbReference type="ChEBI" id="CHEBI:15378"/>
        <dbReference type="ChEBI" id="CHEBI:17499"/>
        <dbReference type="ChEBI" id="CHEBI:29950"/>
        <dbReference type="ChEBI" id="CHEBI:61963"/>
        <dbReference type="ChEBI" id="CHEBI:90618"/>
        <dbReference type="ChEBI" id="CHEBI:232372"/>
        <dbReference type="ChEBI" id="CHEBI:456215"/>
    </reaction>
</comment>
<evidence type="ECO:0000256" key="5">
    <source>
        <dbReference type="ARBA" id="ARBA00022741"/>
    </source>
</evidence>
<feature type="binding site" evidence="18">
    <location>
        <begin position="207"/>
        <end position="208"/>
    </location>
    <ligand>
        <name>ATP</name>
        <dbReference type="ChEBI" id="CHEBI:30616"/>
    </ligand>
</feature>
<evidence type="ECO:0000256" key="10">
    <source>
        <dbReference type="ARBA" id="ARBA00052330"/>
    </source>
</evidence>
<dbReference type="InterPro" id="IPR020536">
    <property type="entry name" value="ThiI_AANH"/>
</dbReference>
<comment type="catalytic activity">
    <reaction evidence="9 18">
        <text>[ThiI sulfur-carrier protein]-S-sulfanyl-L-cysteine + a uridine in tRNA + 2 reduced [2Fe-2S]-[ferredoxin] + ATP + H(+) = [ThiI sulfur-carrier protein]-L-cysteine + a 4-thiouridine in tRNA + 2 oxidized [2Fe-2S]-[ferredoxin] + AMP + diphosphate</text>
        <dbReference type="Rhea" id="RHEA:24176"/>
        <dbReference type="Rhea" id="RHEA-COMP:10000"/>
        <dbReference type="Rhea" id="RHEA-COMP:10001"/>
        <dbReference type="Rhea" id="RHEA-COMP:13337"/>
        <dbReference type="Rhea" id="RHEA-COMP:13338"/>
        <dbReference type="Rhea" id="RHEA-COMP:13339"/>
        <dbReference type="Rhea" id="RHEA-COMP:13340"/>
        <dbReference type="ChEBI" id="CHEBI:15378"/>
        <dbReference type="ChEBI" id="CHEBI:29950"/>
        <dbReference type="ChEBI" id="CHEBI:30616"/>
        <dbReference type="ChEBI" id="CHEBI:33019"/>
        <dbReference type="ChEBI" id="CHEBI:33737"/>
        <dbReference type="ChEBI" id="CHEBI:33738"/>
        <dbReference type="ChEBI" id="CHEBI:61963"/>
        <dbReference type="ChEBI" id="CHEBI:65315"/>
        <dbReference type="ChEBI" id="CHEBI:136798"/>
        <dbReference type="ChEBI" id="CHEBI:456215"/>
        <dbReference type="EC" id="2.8.1.4"/>
    </reaction>
</comment>
<dbReference type="PANTHER" id="PTHR43209">
    <property type="entry name" value="TRNA SULFURTRANSFERASE"/>
    <property type="match status" value="1"/>
</dbReference>
<evidence type="ECO:0000256" key="13">
    <source>
        <dbReference type="ARBA" id="ARBA00066827"/>
    </source>
</evidence>
<keyword evidence="8 18" id="KW-0784">Thiamine biosynthesis</keyword>
<protein>
    <recommendedName>
        <fullName evidence="14 18">Probable tRNA sulfurtransferase</fullName>
        <ecNumber evidence="13 18">2.8.1.4</ecNumber>
    </recommendedName>
    <alternativeName>
        <fullName evidence="15 18">Sulfur carrier protein ThiS sulfurtransferase</fullName>
    </alternativeName>
    <alternativeName>
        <fullName evidence="16 18">Thiamine biosynthesis protein ThiI</fullName>
    </alternativeName>
    <alternativeName>
        <fullName evidence="17 18">tRNA 4-thiouridine synthase</fullName>
    </alternativeName>
</protein>
<dbReference type="InterPro" id="IPR003720">
    <property type="entry name" value="tRNA_STrfase"/>
</dbReference>
<dbReference type="FunFam" id="3.40.50.620:FF:000053">
    <property type="entry name" value="Probable tRNA sulfurtransferase"/>
    <property type="match status" value="1"/>
</dbReference>
<evidence type="ECO:0000256" key="16">
    <source>
        <dbReference type="ARBA" id="ARBA00077849"/>
    </source>
</evidence>
<keyword evidence="4 18" id="KW-0808">Transferase</keyword>
<dbReference type="Pfam" id="PF02568">
    <property type="entry name" value="ThiI"/>
    <property type="match status" value="1"/>
</dbReference>
<dbReference type="RefSeq" id="WP_190614803.1">
    <property type="nucleotide sequence ID" value="NZ_AP018712.1"/>
</dbReference>
<sequence>MDLILVKTNEIALKNKNKKFFEKQLIYNIKSKLSSRYTIIKKFNRIYLKPRANVIIEENDFKLLKKVFGIHAFSPVYKVEKNIEDIFEKALYIAKKISNKDNKTFKIITKRSDKKFYLESQEISAKTGEFILNNLPNLKVKMKNYDFSINIEVRDEGAFLYSESITAYGGLPVGVSSKGSLLLSGGIDSPVAAMLMLKRGMVLNAINFMSPPYTGKKSLDKIIKIASKISEYSIMPFYLYSIPFTKVQLAIKDSNAERYSIILQRRSMMRIASKISQITDTKVLITGESLGQVASQTVENALSISDASKRLIFRPLIGFDKEETIQLSKKYDLYNLSILPYEDSCTVFVPTRPATKSKIDILRNLEEKIPNLEELEKEVINSSEKFEFIDGELKKIEDFVKIKGGVF</sequence>
<dbReference type="UniPathway" id="UPA00060"/>
<dbReference type="InterPro" id="IPR054173">
    <property type="entry name" value="ThiI_fer"/>
</dbReference>
<dbReference type="GO" id="GO:0009229">
    <property type="term" value="P:thiamine diphosphate biosynthetic process"/>
    <property type="evidence" value="ECO:0007669"/>
    <property type="project" value="UniProtKB-UniRule"/>
</dbReference>
<feature type="binding site" evidence="18">
    <location>
        <begin position="182"/>
        <end position="183"/>
    </location>
    <ligand>
        <name>ATP</name>
        <dbReference type="ChEBI" id="CHEBI:30616"/>
    </ligand>
</feature>
<evidence type="ECO:0000256" key="7">
    <source>
        <dbReference type="ARBA" id="ARBA00022884"/>
    </source>
</evidence>